<keyword evidence="8" id="KW-0137">Centromere</keyword>
<keyword evidence="6" id="KW-0175">Coiled coil</keyword>
<evidence type="ECO:0000259" key="11">
    <source>
        <dbReference type="Pfam" id="PF07558"/>
    </source>
</evidence>
<evidence type="ECO:0000256" key="3">
    <source>
        <dbReference type="ARBA" id="ARBA00022454"/>
    </source>
</evidence>
<keyword evidence="5" id="KW-0159">Chromosome partition</keyword>
<feature type="region of interest" description="Disordered" evidence="9">
    <location>
        <begin position="576"/>
        <end position="600"/>
    </location>
</feature>
<feature type="domain" description="Shugoshin C-terminal" evidence="10">
    <location>
        <begin position="388"/>
        <end position="411"/>
    </location>
</feature>
<dbReference type="Proteomes" id="UP000002036">
    <property type="component" value="Chromosome F"/>
</dbReference>
<feature type="compositionally biased region" description="Basic and acidic residues" evidence="9">
    <location>
        <begin position="468"/>
        <end position="485"/>
    </location>
</feature>
<dbReference type="OMA" id="HQPKTYR"/>
<comment type="similarity">
    <text evidence="2">Belongs to the shugoshin family.</text>
</comment>
<feature type="region of interest" description="Disordered" evidence="9">
    <location>
        <begin position="513"/>
        <end position="556"/>
    </location>
</feature>
<name>C5DJN4_LACTC</name>
<dbReference type="InterPro" id="IPR011516">
    <property type="entry name" value="Shugoshin_N"/>
</dbReference>
<evidence type="ECO:0000256" key="7">
    <source>
        <dbReference type="ARBA" id="ARBA00023306"/>
    </source>
</evidence>
<evidence type="ECO:0000256" key="2">
    <source>
        <dbReference type="ARBA" id="ARBA00010845"/>
    </source>
</evidence>
<evidence type="ECO:0000256" key="5">
    <source>
        <dbReference type="ARBA" id="ARBA00022829"/>
    </source>
</evidence>
<dbReference type="HOGENOM" id="CLU_019322_0_0_1"/>
<proteinExistence type="inferred from homology"/>
<evidence type="ECO:0000259" key="10">
    <source>
        <dbReference type="Pfam" id="PF07557"/>
    </source>
</evidence>
<dbReference type="GO" id="GO:0051301">
    <property type="term" value="P:cell division"/>
    <property type="evidence" value="ECO:0007669"/>
    <property type="project" value="UniProtKB-KW"/>
</dbReference>
<dbReference type="GO" id="GO:0045132">
    <property type="term" value="P:meiotic chromosome segregation"/>
    <property type="evidence" value="ECO:0007669"/>
    <property type="project" value="InterPro"/>
</dbReference>
<feature type="region of interest" description="Disordered" evidence="9">
    <location>
        <begin position="432"/>
        <end position="497"/>
    </location>
</feature>
<feature type="compositionally biased region" description="Polar residues" evidence="9">
    <location>
        <begin position="451"/>
        <end position="464"/>
    </location>
</feature>
<dbReference type="EMBL" id="CU928170">
    <property type="protein sequence ID" value="CAR24523.1"/>
    <property type="molecule type" value="Genomic_DNA"/>
</dbReference>
<dbReference type="OrthoDB" id="5394106at2759"/>
<dbReference type="KEGG" id="lth:KLTH0F17842g"/>
<organism evidence="12 13">
    <name type="scientific">Lachancea thermotolerans (strain ATCC 56472 / CBS 6340 / NRRL Y-8284)</name>
    <name type="common">Yeast</name>
    <name type="synonym">Kluyveromyces thermotolerans</name>
    <dbReference type="NCBI Taxonomy" id="559295"/>
    <lineage>
        <taxon>Eukaryota</taxon>
        <taxon>Fungi</taxon>
        <taxon>Dikarya</taxon>
        <taxon>Ascomycota</taxon>
        <taxon>Saccharomycotina</taxon>
        <taxon>Saccharomycetes</taxon>
        <taxon>Saccharomycetales</taxon>
        <taxon>Saccharomycetaceae</taxon>
        <taxon>Lachancea</taxon>
    </lineage>
</organism>
<feature type="compositionally biased region" description="Basic residues" evidence="9">
    <location>
        <begin position="354"/>
        <end position="364"/>
    </location>
</feature>
<gene>
    <name evidence="12" type="ordered locus">KLTH0F17842g</name>
</gene>
<feature type="compositionally biased region" description="Low complexity" evidence="9">
    <location>
        <begin position="542"/>
        <end position="555"/>
    </location>
</feature>
<dbReference type="Pfam" id="PF07557">
    <property type="entry name" value="Shugoshin_C"/>
    <property type="match status" value="1"/>
</dbReference>
<evidence type="ECO:0000256" key="4">
    <source>
        <dbReference type="ARBA" id="ARBA00022618"/>
    </source>
</evidence>
<feature type="region of interest" description="Disordered" evidence="9">
    <location>
        <begin position="130"/>
        <end position="251"/>
    </location>
</feature>
<dbReference type="RefSeq" id="XP_002554960.1">
    <property type="nucleotide sequence ID" value="XM_002554914.1"/>
</dbReference>
<dbReference type="FunCoup" id="C5DJN4">
    <property type="interactions" value="196"/>
</dbReference>
<protein>
    <submittedName>
        <fullName evidence="12">KLTH0F17842p</fullName>
    </submittedName>
</protein>
<feature type="domain" description="Shugoshin N-terminal coiled-coil" evidence="11">
    <location>
        <begin position="46"/>
        <end position="88"/>
    </location>
</feature>
<keyword evidence="7" id="KW-0131">Cell cycle</keyword>
<feature type="region of interest" description="Disordered" evidence="9">
    <location>
        <begin position="1"/>
        <end position="25"/>
    </location>
</feature>
<keyword evidence="4" id="KW-0132">Cell division</keyword>
<dbReference type="eggNOG" id="ENOG502QSMK">
    <property type="taxonomic scope" value="Eukaryota"/>
</dbReference>
<feature type="compositionally biased region" description="Polar residues" evidence="9">
    <location>
        <begin position="342"/>
        <end position="353"/>
    </location>
</feature>
<dbReference type="GO" id="GO:0000779">
    <property type="term" value="C:condensed chromosome, centromeric region"/>
    <property type="evidence" value="ECO:0007669"/>
    <property type="project" value="UniProtKB-ARBA"/>
</dbReference>
<feature type="region of interest" description="Disordered" evidence="9">
    <location>
        <begin position="323"/>
        <end position="364"/>
    </location>
</feature>
<dbReference type="AlphaFoldDB" id="C5DJN4"/>
<keyword evidence="13" id="KW-1185">Reference proteome</keyword>
<evidence type="ECO:0000313" key="12">
    <source>
        <dbReference type="EMBL" id="CAR24523.1"/>
    </source>
</evidence>
<dbReference type="Pfam" id="PF07558">
    <property type="entry name" value="Shugoshin_N"/>
    <property type="match status" value="1"/>
</dbReference>
<dbReference type="STRING" id="559295.C5DJN4"/>
<feature type="compositionally biased region" description="Polar residues" evidence="9">
    <location>
        <begin position="323"/>
        <end position="333"/>
    </location>
</feature>
<dbReference type="GeneID" id="8293195"/>
<evidence type="ECO:0000256" key="9">
    <source>
        <dbReference type="SAM" id="MobiDB-lite"/>
    </source>
</evidence>
<accession>C5DJN4</accession>
<evidence type="ECO:0000313" key="13">
    <source>
        <dbReference type="Proteomes" id="UP000002036"/>
    </source>
</evidence>
<dbReference type="InParanoid" id="C5DJN4"/>
<dbReference type="InterPro" id="IPR011515">
    <property type="entry name" value="Shugoshin_C"/>
</dbReference>
<reference evidence="12 13" key="1">
    <citation type="journal article" date="2009" name="Genome Res.">
        <title>Comparative genomics of protoploid Saccharomycetaceae.</title>
        <authorList>
            <consortium name="The Genolevures Consortium"/>
            <person name="Souciet J.-L."/>
            <person name="Dujon B."/>
            <person name="Gaillardin C."/>
            <person name="Johnston M."/>
            <person name="Baret P.V."/>
            <person name="Cliften P."/>
            <person name="Sherman D.J."/>
            <person name="Weissenbach J."/>
            <person name="Westhof E."/>
            <person name="Wincker P."/>
            <person name="Jubin C."/>
            <person name="Poulain J."/>
            <person name="Barbe V."/>
            <person name="Segurens B."/>
            <person name="Artiguenave F."/>
            <person name="Anthouard V."/>
            <person name="Vacherie B."/>
            <person name="Val M.-E."/>
            <person name="Fulton R.S."/>
            <person name="Minx P."/>
            <person name="Wilson R."/>
            <person name="Durrens P."/>
            <person name="Jean G."/>
            <person name="Marck C."/>
            <person name="Martin T."/>
            <person name="Nikolski M."/>
            <person name="Rolland T."/>
            <person name="Seret M.-L."/>
            <person name="Casaregola S."/>
            <person name="Despons L."/>
            <person name="Fairhead C."/>
            <person name="Fischer G."/>
            <person name="Lafontaine I."/>
            <person name="Leh V."/>
            <person name="Lemaire M."/>
            <person name="de Montigny J."/>
            <person name="Neuveglise C."/>
            <person name="Thierry A."/>
            <person name="Blanc-Lenfle I."/>
            <person name="Bleykasten C."/>
            <person name="Diffels J."/>
            <person name="Fritsch E."/>
            <person name="Frangeul L."/>
            <person name="Goeffon A."/>
            <person name="Jauniaux N."/>
            <person name="Kachouri-Lafond R."/>
            <person name="Payen C."/>
            <person name="Potier S."/>
            <person name="Pribylova L."/>
            <person name="Ozanne C."/>
            <person name="Richard G.-F."/>
            <person name="Sacerdot C."/>
            <person name="Straub M.-L."/>
            <person name="Talla E."/>
        </authorList>
    </citation>
    <scope>NUCLEOTIDE SEQUENCE [LARGE SCALE GENOMIC DNA]</scope>
    <source>
        <strain evidence="13">ATCC 56472 / CBS 6340 / NRRL Y-8284</strain>
    </source>
</reference>
<feature type="compositionally biased region" description="Polar residues" evidence="9">
    <location>
        <begin position="175"/>
        <end position="196"/>
    </location>
</feature>
<feature type="region of interest" description="Disordered" evidence="9">
    <location>
        <begin position="377"/>
        <end position="396"/>
    </location>
</feature>
<sequence length="600" mass="67091">MAKTVRKRGSGTQLQVSPTHDSNDMPQIQQFQDLIDLQKSEFETIRSGYTQQNAQLAKSNSSLMIKVREMDKSVSELIQENVLLRSKLSMKELQFKERLTCHIQVMEKGVLQRFEEILHMFASIRRREGLEPPPENLMERSSFFSEPKSILKRNRASSGGKNPRGSTIAFDETENQVFSPQADRQQENASTRTEQIPSPPSKKRRKSSRRESLFHPSDFEFSDDEENANSSPGMDAVDSPQLPSEPITSNENVELDTARVGMESQQEPVEEPCNLTNSLIDYSIPEEVPEGEQESFSADTSSKVSVYRDNRDILNTRSIAYSTELSSERSPGNQGAAKDSQHPSFIQNSTSSQKKVKHSMKSRGVQKKMIDEVMPTTCGTTSELSDSSRSRRTRGRAINYALPSLRAKMRRPTEKLVDATTVTNIRDLQVVTGRTKSSSKSRDGTPFYDENSVQNLPPQPSNMIPGSDYEKPKNVTPTSHEKPKEASILNDAQESSANVESINVAKLNPLKDITNKAPAKPSNKTKKLFKKPIVGDLGDENSCSLDESSASHSASFRVNEEDLSVFDLLDDLKTNKAPKTHRARAGQATEKRGRKTAFRL</sequence>
<feature type="compositionally biased region" description="Polar residues" evidence="9">
    <location>
        <begin position="10"/>
        <end position="25"/>
    </location>
</feature>
<evidence type="ECO:0000256" key="6">
    <source>
        <dbReference type="ARBA" id="ARBA00023054"/>
    </source>
</evidence>
<keyword evidence="3" id="KW-0158">Chromosome</keyword>
<evidence type="ECO:0000256" key="1">
    <source>
        <dbReference type="ARBA" id="ARBA00004584"/>
    </source>
</evidence>
<comment type="subcellular location">
    <subcellularLocation>
        <location evidence="1">Chromosome</location>
        <location evidence="1">Centromere</location>
    </subcellularLocation>
</comment>
<evidence type="ECO:0000256" key="8">
    <source>
        <dbReference type="ARBA" id="ARBA00023328"/>
    </source>
</evidence>
<dbReference type="GO" id="GO:0005634">
    <property type="term" value="C:nucleus"/>
    <property type="evidence" value="ECO:0007669"/>
    <property type="project" value="InterPro"/>
</dbReference>